<dbReference type="AlphaFoldDB" id="A0A5P2G4V7"/>
<gene>
    <name evidence="5" type="ORF">E0W69_009090</name>
</gene>
<organism evidence="5 6">
    <name type="scientific">Rhizosphaericola mali</name>
    <dbReference type="NCBI Taxonomy" id="2545455"/>
    <lineage>
        <taxon>Bacteria</taxon>
        <taxon>Pseudomonadati</taxon>
        <taxon>Bacteroidota</taxon>
        <taxon>Chitinophagia</taxon>
        <taxon>Chitinophagales</taxon>
        <taxon>Chitinophagaceae</taxon>
        <taxon>Rhizosphaericola</taxon>
    </lineage>
</organism>
<accession>A0A5P2G4V7</accession>
<evidence type="ECO:0000313" key="6">
    <source>
        <dbReference type="Proteomes" id="UP000292424"/>
    </source>
</evidence>
<evidence type="ECO:0000256" key="3">
    <source>
        <dbReference type="SAM" id="Phobius"/>
    </source>
</evidence>
<keyword evidence="2" id="KW-0378">Hydrolase</keyword>
<name>A0A5P2G4V7_9BACT</name>
<dbReference type="InterPro" id="IPR036514">
    <property type="entry name" value="SGNH_hydro_sf"/>
</dbReference>
<dbReference type="GO" id="GO:0016788">
    <property type="term" value="F:hydrolase activity, acting on ester bonds"/>
    <property type="evidence" value="ECO:0007669"/>
    <property type="project" value="UniProtKB-ARBA"/>
</dbReference>
<dbReference type="SUPFAM" id="SSF52266">
    <property type="entry name" value="SGNH hydrolase"/>
    <property type="match status" value="1"/>
</dbReference>
<dbReference type="EMBL" id="CP044016">
    <property type="protein sequence ID" value="QES88800.1"/>
    <property type="molecule type" value="Genomic_DNA"/>
</dbReference>
<dbReference type="Proteomes" id="UP000292424">
    <property type="component" value="Chromosome"/>
</dbReference>
<keyword evidence="3" id="KW-1133">Transmembrane helix</keyword>
<protein>
    <submittedName>
        <fullName evidence="5">Rhamnogalacturonan acetylesterase</fullName>
    </submittedName>
</protein>
<dbReference type="Gene3D" id="3.40.50.1110">
    <property type="entry name" value="SGNH hydrolase"/>
    <property type="match status" value="1"/>
</dbReference>
<dbReference type="Pfam" id="PF13472">
    <property type="entry name" value="Lipase_GDSL_2"/>
    <property type="match status" value="1"/>
</dbReference>
<evidence type="ECO:0000313" key="5">
    <source>
        <dbReference type="EMBL" id="QES88800.1"/>
    </source>
</evidence>
<dbReference type="PANTHER" id="PTHR43695:SF1">
    <property type="entry name" value="RHAMNOGALACTURONAN ACETYLESTERASE"/>
    <property type="match status" value="1"/>
</dbReference>
<dbReference type="PANTHER" id="PTHR43695">
    <property type="entry name" value="PUTATIVE (AFU_ORTHOLOGUE AFUA_2G17250)-RELATED"/>
    <property type="match status" value="1"/>
</dbReference>
<keyword evidence="3" id="KW-0812">Transmembrane</keyword>
<dbReference type="InterPro" id="IPR037459">
    <property type="entry name" value="RhgT-like"/>
</dbReference>
<keyword evidence="6" id="KW-1185">Reference proteome</keyword>
<feature type="transmembrane region" description="Helical" evidence="3">
    <location>
        <begin position="6"/>
        <end position="23"/>
    </location>
</feature>
<dbReference type="OrthoDB" id="9807041at2"/>
<dbReference type="RefSeq" id="WP_131329748.1">
    <property type="nucleotide sequence ID" value="NZ_CP044016.1"/>
</dbReference>
<dbReference type="CDD" id="cd01821">
    <property type="entry name" value="Rhamnogalacturan_acetylesterase_like"/>
    <property type="match status" value="1"/>
</dbReference>
<dbReference type="InterPro" id="IPR013830">
    <property type="entry name" value="SGNH_hydro"/>
</dbReference>
<dbReference type="KEGG" id="arac:E0W69_009090"/>
<evidence type="ECO:0000256" key="2">
    <source>
        <dbReference type="ARBA" id="ARBA00022801"/>
    </source>
</evidence>
<evidence type="ECO:0000259" key="4">
    <source>
        <dbReference type="Pfam" id="PF13472"/>
    </source>
</evidence>
<evidence type="ECO:0000256" key="1">
    <source>
        <dbReference type="ARBA" id="ARBA00008668"/>
    </source>
</evidence>
<proteinExistence type="inferred from homology"/>
<sequence length="255" mass="28770">MKKKSYFAGVYLMIIVVLAFVPIKKDITVYMIGDSTMSIKKPTAYPETGWGMEFPKYLKKGIIVKDYALNGRSTKSFRKDVDEKNNTIIDHWQHILDGLKPGDYVIIEFGHNDEKVEKPLIGTNVDEFKNNLIRYILETQSKHSIPILMTPIVRRTFIGDKLQDTHGKYADAVRFLADSLHVDFVDMQKLSSDLVGNLGAQNSVKLFNHVDSGHVNYPTGKKDDTHLNPEGAYQIAGLAAEGIKKLNIPLSQFVK</sequence>
<reference evidence="5 6" key="1">
    <citation type="submission" date="2019-09" db="EMBL/GenBank/DDBJ databases">
        <title>Complete genome sequence of Arachidicoccus sp. B3-10 isolated from apple orchard soil.</title>
        <authorList>
            <person name="Kim H.S."/>
            <person name="Han K.-I."/>
            <person name="Suh M.K."/>
            <person name="Lee K.C."/>
            <person name="Eom M.K."/>
            <person name="Kim J.-S."/>
            <person name="Kang S.W."/>
            <person name="Sin Y."/>
            <person name="Lee J.-S."/>
        </authorList>
    </citation>
    <scope>NUCLEOTIDE SEQUENCE [LARGE SCALE GENOMIC DNA]</scope>
    <source>
        <strain evidence="5 6">B3-10</strain>
    </source>
</reference>
<feature type="domain" description="SGNH hydrolase-type esterase" evidence="4">
    <location>
        <begin position="32"/>
        <end position="231"/>
    </location>
</feature>
<keyword evidence="3" id="KW-0472">Membrane</keyword>
<comment type="similarity">
    <text evidence="1">Belongs to the 'GDSL' lipolytic enzyme family.</text>
</comment>